<dbReference type="Pfam" id="PF01704">
    <property type="entry name" value="UDPGP"/>
    <property type="match status" value="1"/>
</dbReference>
<comment type="catalytic activity">
    <reaction evidence="6">
        <text>N-acetyl-alpha-D-glucosamine 1-phosphate + UTP + H(+) = UDP-N-acetyl-alpha-D-glucosamine + diphosphate</text>
        <dbReference type="Rhea" id="RHEA:13509"/>
        <dbReference type="ChEBI" id="CHEBI:15378"/>
        <dbReference type="ChEBI" id="CHEBI:33019"/>
        <dbReference type="ChEBI" id="CHEBI:46398"/>
        <dbReference type="ChEBI" id="CHEBI:57705"/>
        <dbReference type="ChEBI" id="CHEBI:57776"/>
        <dbReference type="EC" id="2.7.7.23"/>
    </reaction>
</comment>
<evidence type="ECO:0000256" key="7">
    <source>
        <dbReference type="SAM" id="MobiDB-lite"/>
    </source>
</evidence>
<protein>
    <recommendedName>
        <fullName evidence="3">UDP-N-acetylglucosamine diphosphorylase</fullName>
        <ecNumber evidence="3">2.7.7.23</ecNumber>
    </recommendedName>
</protein>
<accession>A0A5E8BXB6</accession>
<gene>
    <name evidence="8" type="ORF">SAPINGB_P003930</name>
</gene>
<dbReference type="RefSeq" id="XP_031854536.1">
    <property type="nucleotide sequence ID" value="XM_031998645.1"/>
</dbReference>
<organism evidence="8 9">
    <name type="scientific">Magnusiomyces paraingens</name>
    <dbReference type="NCBI Taxonomy" id="2606893"/>
    <lineage>
        <taxon>Eukaryota</taxon>
        <taxon>Fungi</taxon>
        <taxon>Dikarya</taxon>
        <taxon>Ascomycota</taxon>
        <taxon>Saccharomycotina</taxon>
        <taxon>Dipodascomycetes</taxon>
        <taxon>Dipodascales</taxon>
        <taxon>Dipodascaceae</taxon>
        <taxon>Magnusiomyces</taxon>
    </lineage>
</organism>
<reference evidence="8 9" key="1">
    <citation type="submission" date="2019-09" db="EMBL/GenBank/DDBJ databases">
        <authorList>
            <person name="Brejova B."/>
        </authorList>
    </citation>
    <scope>NUCLEOTIDE SEQUENCE [LARGE SCALE GENOMIC DNA]</scope>
</reference>
<comment type="pathway">
    <text evidence="1">Nucleotide-sugar biosynthesis; UDP-N-acetyl-alpha-D-glucosamine biosynthesis; UDP-N-acetyl-alpha-D-glucosamine from N-acetyl-alpha-D-glucosamine 1-phosphate: step 1/1.</text>
</comment>
<evidence type="ECO:0000256" key="1">
    <source>
        <dbReference type="ARBA" id="ARBA00005208"/>
    </source>
</evidence>
<dbReference type="OrthoDB" id="532420at2759"/>
<evidence type="ECO:0000256" key="3">
    <source>
        <dbReference type="ARBA" id="ARBA00012457"/>
    </source>
</evidence>
<keyword evidence="5" id="KW-0548">Nucleotidyltransferase</keyword>
<dbReference type="FunFam" id="3.90.550.10:FF:000075">
    <property type="entry name" value="Probable UDP-N-acetylglucosamine pyrophosphorylase"/>
    <property type="match status" value="1"/>
</dbReference>
<dbReference type="InterPro" id="IPR029044">
    <property type="entry name" value="Nucleotide-diphossugar_trans"/>
</dbReference>
<proteinExistence type="inferred from homology"/>
<evidence type="ECO:0000256" key="2">
    <source>
        <dbReference type="ARBA" id="ARBA00010401"/>
    </source>
</evidence>
<dbReference type="EC" id="2.7.7.23" evidence="3"/>
<dbReference type="AlphaFoldDB" id="A0A5E8BXB6"/>
<evidence type="ECO:0000313" key="8">
    <source>
        <dbReference type="EMBL" id="VVT54147.1"/>
    </source>
</evidence>
<dbReference type="GeneID" id="43582745"/>
<sequence>MTTDIEALKASYKAAGQDHVFTFWDKLSKDQQDALVAQLVEFDPSEISTIAKDTIESFTKLTSGSAAPEDSSVEPLPESATFSLLDSSKEQQDKYFAQGLELIAANKVAVILLAGGQGTRLGSSAPKGCYDVLLPSHKSLFQLQGERIERLQNLAQAKAATSSTKVAIPWYIMTSGPTRKPTEEFFEKNNYFGLDKANVFFFEQGVLPCLTTDGKIILESAGKVAVAPDGNGGFYKALVKAGVIADLEKRGIEHVHTYCVDNCLVKVADPLFIGWAADLKLEVGTKVVRKRDAAESVGLIVAKNGAPAVIEYSEISKDLVGLPDSADPSILKFRAANIVNHYYSVPYLQSIPSWPASVLPYHVAHKKIPYIDLATGVEDPKPTKPNGIKLEQFIFDVFPALSLSKGQFGSMEVHRSQEFSPLKNAPGSKEDSPETSREHLLAQSKGWLEAVGATFPNSETVVEVSPLTSYGGEGLEKFKGTVFDKPEYII</sequence>
<dbReference type="CDD" id="cd04193">
    <property type="entry name" value="UDPGlcNAc_PPase"/>
    <property type="match status" value="1"/>
</dbReference>
<evidence type="ECO:0000256" key="4">
    <source>
        <dbReference type="ARBA" id="ARBA00022679"/>
    </source>
</evidence>
<dbReference type="InterPro" id="IPR002618">
    <property type="entry name" value="UDPGP_fam"/>
</dbReference>
<dbReference type="Gene3D" id="3.90.550.10">
    <property type="entry name" value="Spore Coat Polysaccharide Biosynthesis Protein SpsA, Chain A"/>
    <property type="match status" value="1"/>
</dbReference>
<dbReference type="InterPro" id="IPR039741">
    <property type="entry name" value="UDP-sugar_pyrophosphorylase"/>
</dbReference>
<dbReference type="EMBL" id="CABVLU010000003">
    <property type="protein sequence ID" value="VVT54147.1"/>
    <property type="molecule type" value="Genomic_DNA"/>
</dbReference>
<feature type="compositionally biased region" description="Basic and acidic residues" evidence="7">
    <location>
        <begin position="428"/>
        <end position="438"/>
    </location>
</feature>
<evidence type="ECO:0000256" key="5">
    <source>
        <dbReference type="ARBA" id="ARBA00022695"/>
    </source>
</evidence>
<dbReference type="SUPFAM" id="SSF53448">
    <property type="entry name" value="Nucleotide-diphospho-sugar transferases"/>
    <property type="match status" value="1"/>
</dbReference>
<dbReference type="PANTHER" id="PTHR11952:SF2">
    <property type="entry name" value="LD24639P"/>
    <property type="match status" value="1"/>
</dbReference>
<dbReference type="Proteomes" id="UP000398389">
    <property type="component" value="Unassembled WGS sequence"/>
</dbReference>
<comment type="similarity">
    <text evidence="2">Belongs to the UDPGP type 1 family.</text>
</comment>
<dbReference type="GO" id="GO:0003977">
    <property type="term" value="F:UDP-N-acetylglucosamine diphosphorylase activity"/>
    <property type="evidence" value="ECO:0007669"/>
    <property type="project" value="UniProtKB-EC"/>
</dbReference>
<feature type="region of interest" description="Disordered" evidence="7">
    <location>
        <begin position="417"/>
        <end position="438"/>
    </location>
</feature>
<evidence type="ECO:0000313" key="9">
    <source>
        <dbReference type="Proteomes" id="UP000398389"/>
    </source>
</evidence>
<keyword evidence="9" id="KW-1185">Reference proteome</keyword>
<dbReference type="GO" id="GO:0006048">
    <property type="term" value="P:UDP-N-acetylglucosamine biosynthetic process"/>
    <property type="evidence" value="ECO:0007669"/>
    <property type="project" value="TreeGrafter"/>
</dbReference>
<name>A0A5E8BXB6_9ASCO</name>
<dbReference type="PANTHER" id="PTHR11952">
    <property type="entry name" value="UDP- GLUCOSE PYROPHOSPHORYLASE"/>
    <property type="match status" value="1"/>
</dbReference>
<keyword evidence="4" id="KW-0808">Transferase</keyword>
<evidence type="ECO:0000256" key="6">
    <source>
        <dbReference type="ARBA" id="ARBA00048493"/>
    </source>
</evidence>